<keyword evidence="3" id="KW-0812">Transmembrane</keyword>
<protein>
    <submittedName>
        <fullName evidence="4">NLRC3 protein</fullName>
    </submittedName>
</protein>
<keyword evidence="3" id="KW-0472">Membrane</keyword>
<evidence type="ECO:0000313" key="5">
    <source>
        <dbReference type="Proteomes" id="UP000604046"/>
    </source>
</evidence>
<comment type="caution">
    <text evidence="4">The sequence shown here is derived from an EMBL/GenBank/DDBJ whole genome shotgun (WGS) entry which is preliminary data.</text>
</comment>
<dbReference type="Proteomes" id="UP000604046">
    <property type="component" value="Unassembled WGS sequence"/>
</dbReference>
<dbReference type="InterPro" id="IPR032675">
    <property type="entry name" value="LRR_dom_sf"/>
</dbReference>
<dbReference type="PANTHER" id="PTHR24111">
    <property type="entry name" value="LEUCINE-RICH REPEAT-CONTAINING PROTEIN 34"/>
    <property type="match status" value="1"/>
</dbReference>
<keyword evidence="5" id="KW-1185">Reference proteome</keyword>
<feature type="compositionally biased region" description="Basic and acidic residues" evidence="2">
    <location>
        <begin position="62"/>
        <end position="80"/>
    </location>
</feature>
<dbReference type="InterPro" id="IPR001611">
    <property type="entry name" value="Leu-rich_rpt"/>
</dbReference>
<dbReference type="OrthoDB" id="341587at2759"/>
<evidence type="ECO:0000256" key="3">
    <source>
        <dbReference type="SAM" id="Phobius"/>
    </source>
</evidence>
<evidence type="ECO:0000313" key="4">
    <source>
        <dbReference type="EMBL" id="CAE7549408.1"/>
    </source>
</evidence>
<evidence type="ECO:0000256" key="2">
    <source>
        <dbReference type="SAM" id="MobiDB-lite"/>
    </source>
</evidence>
<reference evidence="4" key="1">
    <citation type="submission" date="2021-02" db="EMBL/GenBank/DDBJ databases">
        <authorList>
            <person name="Dougan E. K."/>
            <person name="Rhodes N."/>
            <person name="Thang M."/>
            <person name="Chan C."/>
        </authorList>
    </citation>
    <scope>NUCLEOTIDE SEQUENCE</scope>
</reference>
<evidence type="ECO:0000256" key="1">
    <source>
        <dbReference type="ARBA" id="ARBA00022737"/>
    </source>
</evidence>
<dbReference type="Pfam" id="PF13516">
    <property type="entry name" value="LRR_6"/>
    <property type="match status" value="8"/>
</dbReference>
<gene>
    <name evidence="4" type="primary">NLRC3</name>
    <name evidence="4" type="ORF">SNAT2548_LOCUS30847</name>
</gene>
<keyword evidence="3" id="KW-1133">Transmembrane helix</keyword>
<accession>A0A812TSH3</accession>
<dbReference type="SUPFAM" id="SSF52047">
    <property type="entry name" value="RNI-like"/>
    <property type="match status" value="2"/>
</dbReference>
<dbReference type="PANTHER" id="PTHR24111:SF0">
    <property type="entry name" value="LEUCINE-RICH REPEAT-CONTAINING PROTEIN"/>
    <property type="match status" value="1"/>
</dbReference>
<dbReference type="EMBL" id="CAJNDS010002627">
    <property type="protein sequence ID" value="CAE7549408.1"/>
    <property type="molecule type" value="Genomic_DNA"/>
</dbReference>
<organism evidence="4 5">
    <name type="scientific">Symbiodinium natans</name>
    <dbReference type="NCBI Taxonomy" id="878477"/>
    <lineage>
        <taxon>Eukaryota</taxon>
        <taxon>Sar</taxon>
        <taxon>Alveolata</taxon>
        <taxon>Dinophyceae</taxon>
        <taxon>Suessiales</taxon>
        <taxon>Symbiodiniaceae</taxon>
        <taxon>Symbiodinium</taxon>
    </lineage>
</organism>
<proteinExistence type="predicted"/>
<feature type="transmembrane region" description="Helical" evidence="3">
    <location>
        <begin position="234"/>
        <end position="256"/>
    </location>
</feature>
<dbReference type="SMART" id="SM00368">
    <property type="entry name" value="LRR_RI"/>
    <property type="match status" value="12"/>
</dbReference>
<name>A0A812TSH3_9DINO</name>
<sequence>MASADAMPVLMEHDITVVNTFVQVSEARPRQRLQRSQTAPETALEEGIEEQLDMEEPMASEGDFHTADNVTEQKADKEVIEESPEASEPVKMTVKKLQTLRTLNRSPACKNTVLAFEVSRKWLSDKLALAARSVQGVGRTCAMGPLPSLVLVALVAHGLVLPDVVEDVAEAVDFEPAAGASVSLQGKSIRVNYTVTGHLALHPRLPTALAENPVWLPTAEQLQGLSTKEAEQRLGFFVSAHILVWMGFCLVGTLIMTRCGERFLDRDAHARLEEEGTSLDGLDIFGAFLVTYLACLVAVGLSMQLGRLSKTTGLDYEVYLALFTAQGMNLLWQARQATRRVGRAERFPIDTFALGTVAGMLPFLSDTFDTLKDVVFGGLCLMSEHWTLRAVGVASWLWLPALHFQLLRKDAHCAADLSGSYFPFASVQTSSKAAAAETARMTGDEGCCWAKVEKVLYELYKQTSPGKVRLLLWEAKMGPLSVVIPAAQVAFARLSHRQLGHWTMASIAKRLAVALSTGNLALQTSLLMAILEADPKDRAWALTASGIGSLLDLEGQDTVDNGSFRDGRSGLSKAVALAEALKVNTAVKTIELGGNLIGDVGAVALAEALKVNTTVQTIYLANNSIGEGGAVALAEALKVNTTVQTIYLANNSIGEGGAVALAEALKVNTTVQKIDLWGSFIGEGGVVALAEALKVNTTTVQTIELANNSIGEGGVVALAEALTVNTTVQKIDLWGNFIGEGGVVALAEALKVNTTVQKIDLWGNFIGDGGAVALAEALKVNTTVQTIELANNSIGEGGAVALAEALKVNTTVQTIYLASNSIGEGGAVALAEALKVNTTVQTIYLANNSIGEGGAVALAEALKVNTTVQTIELEYNSIGEGGAVALAEALKVNTTVQKIDLWDSFIGEGGAVALAEALKVNTTVQSIRLRQEDIGTKGRRALEAVEEVNKNKRIAVD</sequence>
<dbReference type="InterPro" id="IPR052201">
    <property type="entry name" value="LRR-containing_regulator"/>
</dbReference>
<keyword evidence="1" id="KW-0677">Repeat</keyword>
<feature type="transmembrane region" description="Helical" evidence="3">
    <location>
        <begin position="284"/>
        <end position="306"/>
    </location>
</feature>
<feature type="region of interest" description="Disordered" evidence="2">
    <location>
        <begin position="62"/>
        <end position="91"/>
    </location>
</feature>
<dbReference type="AlphaFoldDB" id="A0A812TSH3"/>
<dbReference type="Gene3D" id="3.80.10.10">
    <property type="entry name" value="Ribonuclease Inhibitor"/>
    <property type="match status" value="4"/>
</dbReference>